<evidence type="ECO:0000259" key="7">
    <source>
        <dbReference type="PROSITE" id="PS51471"/>
    </source>
</evidence>
<evidence type="ECO:0000313" key="9">
    <source>
        <dbReference type="Proteomes" id="UP001604277"/>
    </source>
</evidence>
<dbReference type="GO" id="GO:0046872">
    <property type="term" value="F:metal ion binding"/>
    <property type="evidence" value="ECO:0007669"/>
    <property type="project" value="UniProtKB-KW"/>
</dbReference>
<dbReference type="AlphaFoldDB" id="A0ABD1PJ65"/>
<feature type="domain" description="Fe2OG dioxygenase" evidence="7">
    <location>
        <begin position="207"/>
        <end position="309"/>
    </location>
</feature>
<dbReference type="Proteomes" id="UP001604277">
    <property type="component" value="Unassembled WGS sequence"/>
</dbReference>
<dbReference type="EMBL" id="JBFOLJ010000019">
    <property type="protein sequence ID" value="KAL2463664.1"/>
    <property type="molecule type" value="Genomic_DNA"/>
</dbReference>
<organism evidence="8 9">
    <name type="scientific">Forsythia ovata</name>
    <dbReference type="NCBI Taxonomy" id="205694"/>
    <lineage>
        <taxon>Eukaryota</taxon>
        <taxon>Viridiplantae</taxon>
        <taxon>Streptophyta</taxon>
        <taxon>Embryophyta</taxon>
        <taxon>Tracheophyta</taxon>
        <taxon>Spermatophyta</taxon>
        <taxon>Magnoliopsida</taxon>
        <taxon>eudicotyledons</taxon>
        <taxon>Gunneridae</taxon>
        <taxon>Pentapetalae</taxon>
        <taxon>asterids</taxon>
        <taxon>lamiids</taxon>
        <taxon>Lamiales</taxon>
        <taxon>Oleaceae</taxon>
        <taxon>Forsythieae</taxon>
        <taxon>Forsythia</taxon>
    </lineage>
</organism>
<evidence type="ECO:0000256" key="5">
    <source>
        <dbReference type="ARBA" id="ARBA00023004"/>
    </source>
</evidence>
<dbReference type="InterPro" id="IPR044861">
    <property type="entry name" value="IPNS-like_FE2OG_OXY"/>
</dbReference>
<evidence type="ECO:0000256" key="4">
    <source>
        <dbReference type="ARBA" id="ARBA00023002"/>
    </source>
</evidence>
<dbReference type="Pfam" id="PF03171">
    <property type="entry name" value="2OG-FeII_Oxy"/>
    <property type="match status" value="1"/>
</dbReference>
<proteinExistence type="inferred from homology"/>
<reference evidence="9" key="1">
    <citation type="submission" date="2024-07" db="EMBL/GenBank/DDBJ databases">
        <title>Two chromosome-level genome assemblies of Korean endemic species Abeliophyllum distichum and Forsythia ovata (Oleaceae).</title>
        <authorList>
            <person name="Jang H."/>
        </authorList>
    </citation>
    <scope>NUCLEOTIDE SEQUENCE [LARGE SCALE GENOMIC DNA]</scope>
</reference>
<evidence type="ECO:0000256" key="1">
    <source>
        <dbReference type="ARBA" id="ARBA00008056"/>
    </source>
</evidence>
<protein>
    <submittedName>
        <fullName evidence="8">1-aminocyclopropane-1-carboxylate oxidase-like protein 1</fullName>
    </submittedName>
</protein>
<evidence type="ECO:0000256" key="6">
    <source>
        <dbReference type="RuleBase" id="RU003682"/>
    </source>
</evidence>
<dbReference type="Gene3D" id="2.60.120.330">
    <property type="entry name" value="B-lactam Antibiotic, Isopenicillin N Synthase, Chain"/>
    <property type="match status" value="1"/>
</dbReference>
<dbReference type="PROSITE" id="PS51471">
    <property type="entry name" value="FE2OG_OXY"/>
    <property type="match status" value="1"/>
</dbReference>
<comment type="similarity">
    <text evidence="1 6">Belongs to the iron/ascorbate-dependent oxidoreductase family.</text>
</comment>
<dbReference type="InterPro" id="IPR026992">
    <property type="entry name" value="DIOX_N"/>
</dbReference>
<gene>
    <name evidence="8" type="ORF">Fot_53320</name>
</gene>
<keyword evidence="9" id="KW-1185">Reference proteome</keyword>
<comment type="caution">
    <text evidence="8">The sequence shown here is derived from an EMBL/GenBank/DDBJ whole genome shotgun (WGS) entry which is preliminary data.</text>
</comment>
<dbReference type="InterPro" id="IPR005123">
    <property type="entry name" value="Oxoglu/Fe-dep_dioxygenase_dom"/>
</dbReference>
<evidence type="ECO:0000256" key="3">
    <source>
        <dbReference type="ARBA" id="ARBA00022896"/>
    </source>
</evidence>
<dbReference type="FunFam" id="2.60.120.330:FF:000005">
    <property type="entry name" value="1-aminocyclopropane-1-carboxylate oxidase homolog 1"/>
    <property type="match status" value="1"/>
</dbReference>
<accession>A0ABD1PJ65</accession>
<keyword evidence="4 6" id="KW-0560">Oxidoreductase</keyword>
<dbReference type="GO" id="GO:0009805">
    <property type="term" value="P:coumarin biosynthetic process"/>
    <property type="evidence" value="ECO:0007669"/>
    <property type="project" value="UniProtKB-ARBA"/>
</dbReference>
<evidence type="ECO:0000256" key="2">
    <source>
        <dbReference type="ARBA" id="ARBA00022723"/>
    </source>
</evidence>
<keyword evidence="3" id="KW-0847">Vitamin C</keyword>
<dbReference type="GO" id="GO:0031418">
    <property type="term" value="F:L-ascorbic acid binding"/>
    <property type="evidence" value="ECO:0007669"/>
    <property type="project" value="UniProtKB-KW"/>
</dbReference>
<dbReference type="PANTHER" id="PTHR10209">
    <property type="entry name" value="OXIDOREDUCTASE, 2OG-FE II OXYGENASE FAMILY PROTEIN"/>
    <property type="match status" value="1"/>
</dbReference>
<keyword evidence="5 6" id="KW-0408">Iron</keyword>
<dbReference type="PANTHER" id="PTHR10209:SF859">
    <property type="entry name" value="OS03G0690500 PROTEIN"/>
    <property type="match status" value="1"/>
</dbReference>
<keyword evidence="2 6" id="KW-0479">Metal-binding</keyword>
<dbReference type="InterPro" id="IPR027443">
    <property type="entry name" value="IPNS-like_sf"/>
</dbReference>
<dbReference type="GO" id="GO:0002238">
    <property type="term" value="P:response to molecule of fungal origin"/>
    <property type="evidence" value="ECO:0007669"/>
    <property type="project" value="UniProtKB-ARBA"/>
</dbReference>
<evidence type="ECO:0000313" key="8">
    <source>
        <dbReference type="EMBL" id="KAL2463664.1"/>
    </source>
</evidence>
<name>A0ABD1PJ65_9LAMI</name>
<dbReference type="Pfam" id="PF14226">
    <property type="entry name" value="DIOX_N"/>
    <property type="match status" value="1"/>
</dbReference>
<dbReference type="GO" id="GO:0016706">
    <property type="term" value="F:2-oxoglutarate-dependent dioxygenase activity"/>
    <property type="evidence" value="ECO:0007669"/>
    <property type="project" value="UniProtKB-ARBA"/>
</dbReference>
<sequence length="360" mass="40587">MEVAGYDRARELKAFDDAKTGVKGLVDARVEKIPQIFVLPSDNVEEVSDTNRADFSIPVIDLEAIENDSIGHEMIVEKIRDASETWGFFQVVNHGIPVSVLEEMLRGVRRFFEQETEVKKQFYTRDVTRKVVYNSNSDLYSSPAANWRDTFFCFMAPNPPKPEELPDACRDIQIEYSKHVLRLGFRLFGLLSEALGLERSRLTDMDCANGLTFVCHYYPACPEPELTLGTSKHTDDVFLTVLLQDQIGGLQVFIKDKWINIPPVPGALVVNIGDLLQLISNGKFKSVEHRVLANHKGPRTSVACFFSTSLAPSSKLYGPIKELISEDNPPKYRETTVQEFATYSYSKGLDGTSPLLHFRI</sequence>
<dbReference type="SUPFAM" id="SSF51197">
    <property type="entry name" value="Clavaminate synthase-like"/>
    <property type="match status" value="1"/>
</dbReference>